<feature type="signal peptide" evidence="1">
    <location>
        <begin position="1"/>
        <end position="27"/>
    </location>
</feature>
<protein>
    <submittedName>
        <fullName evidence="2">Uncharacterized protein with LGFP repeats</fullName>
    </submittedName>
</protein>
<feature type="chain" id="PRO_5031488043" evidence="1">
    <location>
        <begin position="28"/>
        <end position="263"/>
    </location>
</feature>
<reference evidence="2 3" key="1">
    <citation type="submission" date="2020-07" db="EMBL/GenBank/DDBJ databases">
        <title>Sequencing the genomes of 1000 actinobacteria strains.</title>
        <authorList>
            <person name="Klenk H.-P."/>
        </authorList>
    </citation>
    <scope>NUCLEOTIDE SEQUENCE [LARGE SCALE GENOMIC DNA]</scope>
    <source>
        <strain evidence="2 3">DSM 7487</strain>
    </source>
</reference>
<evidence type="ECO:0000313" key="3">
    <source>
        <dbReference type="Proteomes" id="UP000521922"/>
    </source>
</evidence>
<keyword evidence="3" id="KW-1185">Reference proteome</keyword>
<keyword evidence="1" id="KW-0732">Signal</keyword>
<evidence type="ECO:0000313" key="2">
    <source>
        <dbReference type="EMBL" id="NYD24993.1"/>
    </source>
</evidence>
<dbReference type="AlphaFoldDB" id="A0A7Y9DQQ4"/>
<comment type="caution">
    <text evidence="2">The sequence shown here is derived from an EMBL/GenBank/DDBJ whole genome shotgun (WGS) entry which is preliminary data.</text>
</comment>
<dbReference type="RefSeq" id="WP_179755762.1">
    <property type="nucleotide sequence ID" value="NZ_BAAAGN010000008.1"/>
</dbReference>
<name>A0A7Y9DQQ4_9ACTN</name>
<organism evidence="2 3">
    <name type="scientific">Kineococcus aurantiacus</name>
    <dbReference type="NCBI Taxonomy" id="37633"/>
    <lineage>
        <taxon>Bacteria</taxon>
        <taxon>Bacillati</taxon>
        <taxon>Actinomycetota</taxon>
        <taxon>Actinomycetes</taxon>
        <taxon>Kineosporiales</taxon>
        <taxon>Kineosporiaceae</taxon>
        <taxon>Kineococcus</taxon>
    </lineage>
</organism>
<dbReference type="EMBL" id="JACCBB010000001">
    <property type="protein sequence ID" value="NYD24993.1"/>
    <property type="molecule type" value="Genomic_DNA"/>
</dbReference>
<sequence length="263" mass="28769">MASWKTGAVGVTAAVVAALGIVAPAQADPRVNGEIGYAYEYRYNGPRGFLGQPLTSEIRTPNSKGAYVAFQGGSIYWSPWTGAHELHGEIRNGWGRLGWEGGILGFPITDEGATSSGRGRWQDFEGGSMYWAPWSGAHMVRGDIQETYGNVMCSYDCGFGEDVLGFPISSETRTPNGRGAYNHFQWGSIYWSPATGAHPVYGAIRDAWAGQGWENGRLGFPVQEEHVWDEDYVVQQFEGGFIGFTPGYGAEIFYGRYLPQECC</sequence>
<gene>
    <name evidence="2" type="ORF">BJ968_004533</name>
</gene>
<dbReference type="Proteomes" id="UP000521922">
    <property type="component" value="Unassembled WGS sequence"/>
</dbReference>
<proteinExistence type="predicted"/>
<dbReference type="Pfam" id="PF08310">
    <property type="entry name" value="LGFP"/>
    <property type="match status" value="3"/>
</dbReference>
<accession>A0A7Y9DQQ4</accession>
<dbReference type="InterPro" id="IPR013207">
    <property type="entry name" value="LGFP"/>
</dbReference>
<evidence type="ECO:0000256" key="1">
    <source>
        <dbReference type="SAM" id="SignalP"/>
    </source>
</evidence>